<evidence type="ECO:0000256" key="5">
    <source>
        <dbReference type="SAM" id="Phobius"/>
    </source>
</evidence>
<dbReference type="Gene3D" id="1.10.630.10">
    <property type="entry name" value="Cytochrome P450"/>
    <property type="match status" value="1"/>
</dbReference>
<dbReference type="AlphaFoldDB" id="A0AA39N1B1"/>
<evidence type="ECO:0000256" key="4">
    <source>
        <dbReference type="ARBA" id="ARBA00023004"/>
    </source>
</evidence>
<dbReference type="GO" id="GO:0020037">
    <property type="term" value="F:heme binding"/>
    <property type="evidence" value="ECO:0007669"/>
    <property type="project" value="InterPro"/>
</dbReference>
<keyword evidence="3" id="KW-0479">Metal-binding</keyword>
<comment type="similarity">
    <text evidence="1">Belongs to the cytochrome P450 family.</text>
</comment>
<dbReference type="InterPro" id="IPR001128">
    <property type="entry name" value="Cyt_P450"/>
</dbReference>
<dbReference type="EMBL" id="JAUEPT010000002">
    <property type="protein sequence ID" value="KAK0454546.1"/>
    <property type="molecule type" value="Genomic_DNA"/>
</dbReference>
<keyword evidence="5" id="KW-1133">Transmembrane helix</keyword>
<organism evidence="6 7">
    <name type="scientific">Armillaria borealis</name>
    <dbReference type="NCBI Taxonomy" id="47425"/>
    <lineage>
        <taxon>Eukaryota</taxon>
        <taxon>Fungi</taxon>
        <taxon>Dikarya</taxon>
        <taxon>Basidiomycota</taxon>
        <taxon>Agaricomycotina</taxon>
        <taxon>Agaricomycetes</taxon>
        <taxon>Agaricomycetidae</taxon>
        <taxon>Agaricales</taxon>
        <taxon>Marasmiineae</taxon>
        <taxon>Physalacriaceae</taxon>
        <taxon>Armillaria</taxon>
    </lineage>
</organism>
<evidence type="ECO:0000256" key="1">
    <source>
        <dbReference type="ARBA" id="ARBA00010617"/>
    </source>
</evidence>
<keyword evidence="7" id="KW-1185">Reference proteome</keyword>
<dbReference type="PANTHER" id="PTHR24304:SF2">
    <property type="entry name" value="24-HYDROXYCHOLESTEROL 7-ALPHA-HYDROXYLASE"/>
    <property type="match status" value="1"/>
</dbReference>
<dbReference type="Proteomes" id="UP001175226">
    <property type="component" value="Unassembled WGS sequence"/>
</dbReference>
<protein>
    <submittedName>
        <fullName evidence="6">Cytochrome P450</fullName>
    </submittedName>
</protein>
<gene>
    <name evidence="6" type="ORF">EV421DRAFT_1896464</name>
</gene>
<dbReference type="Pfam" id="PF00067">
    <property type="entry name" value="p450"/>
    <property type="match status" value="1"/>
</dbReference>
<dbReference type="GO" id="GO:0005506">
    <property type="term" value="F:iron ion binding"/>
    <property type="evidence" value="ECO:0007669"/>
    <property type="project" value="InterPro"/>
</dbReference>
<keyword evidence="5" id="KW-0472">Membrane</keyword>
<dbReference type="CDD" id="cd11040">
    <property type="entry name" value="CYP7_CYP8-like"/>
    <property type="match status" value="1"/>
</dbReference>
<evidence type="ECO:0000256" key="3">
    <source>
        <dbReference type="ARBA" id="ARBA00022723"/>
    </source>
</evidence>
<reference evidence="6" key="1">
    <citation type="submission" date="2023-06" db="EMBL/GenBank/DDBJ databases">
        <authorList>
            <consortium name="Lawrence Berkeley National Laboratory"/>
            <person name="Ahrendt S."/>
            <person name="Sahu N."/>
            <person name="Indic B."/>
            <person name="Wong-Bajracharya J."/>
            <person name="Merenyi Z."/>
            <person name="Ke H.-M."/>
            <person name="Monk M."/>
            <person name="Kocsube S."/>
            <person name="Drula E."/>
            <person name="Lipzen A."/>
            <person name="Balint B."/>
            <person name="Henrissat B."/>
            <person name="Andreopoulos B."/>
            <person name="Martin F.M."/>
            <person name="Harder C.B."/>
            <person name="Rigling D."/>
            <person name="Ford K.L."/>
            <person name="Foster G.D."/>
            <person name="Pangilinan J."/>
            <person name="Papanicolaou A."/>
            <person name="Barry K."/>
            <person name="LaButti K."/>
            <person name="Viragh M."/>
            <person name="Koriabine M."/>
            <person name="Yan M."/>
            <person name="Riley R."/>
            <person name="Champramary S."/>
            <person name="Plett K.L."/>
            <person name="Tsai I.J."/>
            <person name="Slot J."/>
            <person name="Sipos G."/>
            <person name="Plett J."/>
            <person name="Nagy L.G."/>
            <person name="Grigoriev I.V."/>
        </authorList>
    </citation>
    <scope>NUCLEOTIDE SEQUENCE</scope>
    <source>
        <strain evidence="6">FPL87.14</strain>
    </source>
</reference>
<accession>A0AA39N1B1</accession>
<proteinExistence type="inferred from homology"/>
<comment type="caution">
    <text evidence="6">The sequence shown here is derived from an EMBL/GenBank/DDBJ whole genome shotgun (WGS) entry which is preliminary data.</text>
</comment>
<evidence type="ECO:0000256" key="2">
    <source>
        <dbReference type="ARBA" id="ARBA00022617"/>
    </source>
</evidence>
<keyword evidence="5" id="KW-0812">Transmembrane</keyword>
<dbReference type="GO" id="GO:0008395">
    <property type="term" value="F:steroid hydroxylase activity"/>
    <property type="evidence" value="ECO:0007669"/>
    <property type="project" value="TreeGrafter"/>
</dbReference>
<sequence length="451" mass="50469">MPTTVDVWVVILVVGVGAIFALHHRRNTLAQALNEPPILPYLIPFVGHALWYRRRSIEIVTASKDVSAVYRAKSLSFSPLVLYGLGSVFDISKEGRDRIAYEHNGPHSSLLESVHPFYRGTLKEGPALNELITSFLECLRIELVKEDAKINASPGGMKVPLRDWARTVLGTASTIVMMGPQILEEEPNLLDYNWQFNADFFTFVIGLPRFLMRKQNANRDKLLGAFERVYRDSETKQKDAIWWVAALQRMMAEAGMTSTHDIGAGTFSIWNALQIAFASRLLPAFDGNGKVIDVELLVNDPLLRSTFNETLRTFSCSMSTRLVMEDTIISDYTFRKGAVVKCPIRPHHWDPDIWGPDVEEFVPDRFIRDPGNGLMRGDAKLVRPFGGGASLCPGRFFASYEVLSFVGALLFKYDIKLAEGARIPQPNLNAPTLGISSPINDVEVVITKRLE</sequence>
<evidence type="ECO:0000313" key="7">
    <source>
        <dbReference type="Proteomes" id="UP001175226"/>
    </source>
</evidence>
<dbReference type="InterPro" id="IPR036396">
    <property type="entry name" value="Cyt_P450_sf"/>
</dbReference>
<dbReference type="GO" id="GO:0016705">
    <property type="term" value="F:oxidoreductase activity, acting on paired donors, with incorporation or reduction of molecular oxygen"/>
    <property type="evidence" value="ECO:0007669"/>
    <property type="project" value="InterPro"/>
</dbReference>
<evidence type="ECO:0000313" key="6">
    <source>
        <dbReference type="EMBL" id="KAK0454546.1"/>
    </source>
</evidence>
<dbReference type="PANTHER" id="PTHR24304">
    <property type="entry name" value="CYTOCHROME P450 FAMILY 7"/>
    <property type="match status" value="1"/>
</dbReference>
<feature type="transmembrane region" description="Helical" evidence="5">
    <location>
        <begin position="6"/>
        <end position="23"/>
    </location>
</feature>
<keyword evidence="4" id="KW-0408">Iron</keyword>
<keyword evidence="2" id="KW-0349">Heme</keyword>
<dbReference type="InterPro" id="IPR050529">
    <property type="entry name" value="CYP450_sterol_14alpha_dmase"/>
</dbReference>
<dbReference type="SUPFAM" id="SSF48264">
    <property type="entry name" value="Cytochrome P450"/>
    <property type="match status" value="1"/>
</dbReference>
<name>A0AA39N1B1_9AGAR</name>